<reference evidence="3" key="1">
    <citation type="submission" date="2025-08" db="UniProtKB">
        <authorList>
            <consortium name="RefSeq"/>
        </authorList>
    </citation>
    <scope>IDENTIFICATION</scope>
    <source>
        <tissue evidence="3">Whole blood</tissue>
    </source>
</reference>
<keyword evidence="2" id="KW-1185">Reference proteome</keyword>
<evidence type="ECO:0000256" key="1">
    <source>
        <dbReference type="SAM" id="MobiDB-lite"/>
    </source>
</evidence>
<gene>
    <name evidence="3" type="primary">LOC109258413</name>
</gene>
<name>A0A9W2V114_PANPR</name>
<dbReference type="GeneID" id="109258413"/>
<feature type="region of interest" description="Disordered" evidence="1">
    <location>
        <begin position="1"/>
        <end position="21"/>
    </location>
</feature>
<accession>A0A9W2V114</accession>
<proteinExistence type="predicted"/>
<protein>
    <submittedName>
        <fullName evidence="3">Uncharacterized protein LOC109258413 isoform X2</fullName>
    </submittedName>
</protein>
<evidence type="ECO:0000313" key="2">
    <source>
        <dbReference type="Proteomes" id="UP001165780"/>
    </source>
</evidence>
<sequence>MELDGNRDPIMAPDTWERSGGALGTMSALEDRGIRVPSTQTTSGPWRVLTHGCSRSLLQSRTVGACFVYIGHPPERLGPGSPLQLRLAPASSTPPQACRLQGPHASWVGPEGSAVTPEGMTE</sequence>
<dbReference type="AlphaFoldDB" id="A0A9W2V114"/>
<feature type="region of interest" description="Disordered" evidence="1">
    <location>
        <begin position="87"/>
        <end position="122"/>
    </location>
</feature>
<dbReference type="RefSeq" id="XP_053752364.1">
    <property type="nucleotide sequence ID" value="XM_053896389.1"/>
</dbReference>
<evidence type="ECO:0000313" key="3">
    <source>
        <dbReference type="RefSeq" id="XP_053752364.1"/>
    </source>
</evidence>
<dbReference type="Proteomes" id="UP001165780">
    <property type="component" value="Unplaced"/>
</dbReference>
<organism evidence="2 3">
    <name type="scientific">Panthera pardus</name>
    <name type="common">Leopard</name>
    <name type="synonym">Felis pardus</name>
    <dbReference type="NCBI Taxonomy" id="9691"/>
    <lineage>
        <taxon>Eukaryota</taxon>
        <taxon>Metazoa</taxon>
        <taxon>Chordata</taxon>
        <taxon>Craniata</taxon>
        <taxon>Vertebrata</taxon>
        <taxon>Euteleostomi</taxon>
        <taxon>Mammalia</taxon>
        <taxon>Eutheria</taxon>
        <taxon>Laurasiatheria</taxon>
        <taxon>Carnivora</taxon>
        <taxon>Feliformia</taxon>
        <taxon>Felidae</taxon>
        <taxon>Pantherinae</taxon>
        <taxon>Panthera</taxon>
    </lineage>
</organism>